<sequence>MQDNDLIPDEWQADSGNSNVHKELSGQITPGSQAPGQQPPAQPIPPKKQGIFGRLFGFGKPKKPTEREEALPQTQPKKTDWTPIDFSKSPKITSGIFGNRNSFETRVQKQLKSDLGSVLDASQRKDVADMLANKRGSGLRRDEVRKELRKMEGAGKLNKFERQKIERKLGANKRSSWF</sequence>
<name>A0A1F5NCT5_9BACT</name>
<evidence type="ECO:0000313" key="3">
    <source>
        <dbReference type="Proteomes" id="UP000176547"/>
    </source>
</evidence>
<feature type="compositionally biased region" description="Pro residues" evidence="1">
    <location>
        <begin position="37"/>
        <end position="46"/>
    </location>
</feature>
<dbReference type="EMBL" id="MFEG01000032">
    <property type="protein sequence ID" value="OGE75260.1"/>
    <property type="molecule type" value="Genomic_DNA"/>
</dbReference>
<reference evidence="2 3" key="1">
    <citation type="journal article" date="2016" name="Nat. Commun.">
        <title>Thousands of microbial genomes shed light on interconnected biogeochemical processes in an aquifer system.</title>
        <authorList>
            <person name="Anantharaman K."/>
            <person name="Brown C.T."/>
            <person name="Hug L.A."/>
            <person name="Sharon I."/>
            <person name="Castelle C.J."/>
            <person name="Probst A.J."/>
            <person name="Thomas B.C."/>
            <person name="Singh A."/>
            <person name="Wilkins M.J."/>
            <person name="Karaoz U."/>
            <person name="Brodie E.L."/>
            <person name="Williams K.H."/>
            <person name="Hubbard S.S."/>
            <person name="Banfield J.F."/>
        </authorList>
    </citation>
    <scope>NUCLEOTIDE SEQUENCE [LARGE SCALE GENOMIC DNA]</scope>
</reference>
<comment type="caution">
    <text evidence="2">The sequence shown here is derived from an EMBL/GenBank/DDBJ whole genome shotgun (WGS) entry which is preliminary data.</text>
</comment>
<feature type="region of interest" description="Disordered" evidence="1">
    <location>
        <begin position="1"/>
        <end position="87"/>
    </location>
</feature>
<feature type="compositionally biased region" description="Acidic residues" evidence="1">
    <location>
        <begin position="1"/>
        <end position="12"/>
    </location>
</feature>
<proteinExistence type="predicted"/>
<gene>
    <name evidence="2" type="ORF">A3K06_03145</name>
</gene>
<organism evidence="2 3">
    <name type="scientific">Candidatus Doudnabacteria bacterium RIFCSPHIGHO2_01_52_17</name>
    <dbReference type="NCBI Taxonomy" id="1817820"/>
    <lineage>
        <taxon>Bacteria</taxon>
        <taxon>Candidatus Doudnaibacteriota</taxon>
    </lineage>
</organism>
<dbReference type="Proteomes" id="UP000176547">
    <property type="component" value="Unassembled WGS sequence"/>
</dbReference>
<evidence type="ECO:0000313" key="2">
    <source>
        <dbReference type="EMBL" id="OGE75260.1"/>
    </source>
</evidence>
<protein>
    <submittedName>
        <fullName evidence="2">Uncharacterized protein</fullName>
    </submittedName>
</protein>
<evidence type="ECO:0000256" key="1">
    <source>
        <dbReference type="SAM" id="MobiDB-lite"/>
    </source>
</evidence>
<dbReference type="AlphaFoldDB" id="A0A1F5NCT5"/>
<accession>A0A1F5NCT5</accession>